<gene>
    <name evidence="1" type="ORF">CSSPTR1EN2_LOCUS14870</name>
</gene>
<evidence type="ECO:0000313" key="1">
    <source>
        <dbReference type="EMBL" id="CAK9219801.1"/>
    </source>
</evidence>
<dbReference type="EMBL" id="OZ019895">
    <property type="protein sequence ID" value="CAK9219801.1"/>
    <property type="molecule type" value="Genomic_DNA"/>
</dbReference>
<protein>
    <submittedName>
        <fullName evidence="1">Uncharacterized protein</fullName>
    </submittedName>
</protein>
<name>A0ABP0UEG3_9BRYO</name>
<proteinExistence type="predicted"/>
<dbReference type="Proteomes" id="UP001497512">
    <property type="component" value="Chromosome 3"/>
</dbReference>
<organism evidence="1 2">
    <name type="scientific">Sphagnum troendelagicum</name>
    <dbReference type="NCBI Taxonomy" id="128251"/>
    <lineage>
        <taxon>Eukaryota</taxon>
        <taxon>Viridiplantae</taxon>
        <taxon>Streptophyta</taxon>
        <taxon>Embryophyta</taxon>
        <taxon>Bryophyta</taxon>
        <taxon>Sphagnophytina</taxon>
        <taxon>Sphagnopsida</taxon>
        <taxon>Sphagnales</taxon>
        <taxon>Sphagnaceae</taxon>
        <taxon>Sphagnum</taxon>
    </lineage>
</organism>
<reference evidence="1" key="1">
    <citation type="submission" date="2024-02" db="EMBL/GenBank/DDBJ databases">
        <authorList>
            <consortium name="ELIXIR-Norway"/>
            <consortium name="Elixir Norway"/>
        </authorList>
    </citation>
    <scope>NUCLEOTIDE SEQUENCE</scope>
</reference>
<evidence type="ECO:0000313" key="2">
    <source>
        <dbReference type="Proteomes" id="UP001497512"/>
    </source>
</evidence>
<keyword evidence="2" id="KW-1185">Reference proteome</keyword>
<sequence>MRMMINIDCNVCSRGLCEITNLFTGILCRHYWLWFGEESSNLVRSESGRNNVVLGSVSSSRIFIEPRQLGESQQQISCSSYINSSPGASNVTFGKDYDAIFAPCCNQA</sequence>
<accession>A0ABP0UEG3</accession>